<keyword evidence="5" id="KW-1185">Reference proteome</keyword>
<feature type="domain" description="Electron transfer flavoprotein alpha/beta-subunit N-terminal" evidence="3">
    <location>
        <begin position="2"/>
        <end position="51"/>
    </location>
</feature>
<reference evidence="4 5" key="1">
    <citation type="submission" date="2023-08" db="EMBL/GenBank/DDBJ databases">
        <title>Black Yeasts Isolated from many extreme environments.</title>
        <authorList>
            <person name="Coleine C."/>
            <person name="Stajich J.E."/>
            <person name="Selbmann L."/>
        </authorList>
    </citation>
    <scope>NUCLEOTIDE SEQUENCE [LARGE SCALE GENOMIC DNA]</scope>
    <source>
        <strain evidence="4 5">CCFEE 536</strain>
    </source>
</reference>
<evidence type="ECO:0000256" key="2">
    <source>
        <dbReference type="ARBA" id="ARBA00025416"/>
    </source>
</evidence>
<evidence type="ECO:0000256" key="1">
    <source>
        <dbReference type="ARBA" id="ARBA00004305"/>
    </source>
</evidence>
<sequence length="52" mass="5261">MSSLAAVTAGMKLGGSVTGFVAGSNIKAVAEEVAKVEGLEKVIYVENGAYDK</sequence>
<dbReference type="InterPro" id="IPR014729">
    <property type="entry name" value="Rossmann-like_a/b/a_fold"/>
</dbReference>
<evidence type="ECO:0000259" key="3">
    <source>
        <dbReference type="Pfam" id="PF01012"/>
    </source>
</evidence>
<comment type="subcellular location">
    <subcellularLocation>
        <location evidence="1">Mitochondrion matrix</location>
    </subcellularLocation>
</comment>
<name>A0ABR0LXI5_9PEZI</name>
<dbReference type="EMBL" id="JAVRRA010008700">
    <property type="protein sequence ID" value="KAK5256082.1"/>
    <property type="molecule type" value="Genomic_DNA"/>
</dbReference>
<evidence type="ECO:0000313" key="4">
    <source>
        <dbReference type="EMBL" id="KAK5256082.1"/>
    </source>
</evidence>
<accession>A0ABR0LXI5</accession>
<comment type="caution">
    <text evidence="4">The sequence shown here is derived from an EMBL/GenBank/DDBJ whole genome shotgun (WGS) entry which is preliminary data.</text>
</comment>
<evidence type="ECO:0000313" key="5">
    <source>
        <dbReference type="Proteomes" id="UP001357485"/>
    </source>
</evidence>
<dbReference type="InterPro" id="IPR014730">
    <property type="entry name" value="ETF_a/b_N"/>
</dbReference>
<gene>
    <name evidence="4" type="primary">ETF1_1</name>
    <name evidence="4" type="ORF">LTR16_004057</name>
</gene>
<organism evidence="4 5">
    <name type="scientific">Cryomyces antarcticus</name>
    <dbReference type="NCBI Taxonomy" id="329879"/>
    <lineage>
        <taxon>Eukaryota</taxon>
        <taxon>Fungi</taxon>
        <taxon>Dikarya</taxon>
        <taxon>Ascomycota</taxon>
        <taxon>Pezizomycotina</taxon>
        <taxon>Dothideomycetes</taxon>
        <taxon>Dothideomycetes incertae sedis</taxon>
        <taxon>Cryomyces</taxon>
    </lineage>
</organism>
<dbReference type="Gene3D" id="3.40.50.620">
    <property type="entry name" value="HUPs"/>
    <property type="match status" value="1"/>
</dbReference>
<protein>
    <submittedName>
        <fullName evidence="4">Electron transfer flavoprotein alpha-subunit</fullName>
    </submittedName>
</protein>
<feature type="non-terminal residue" evidence="4">
    <location>
        <position position="52"/>
    </location>
</feature>
<comment type="function">
    <text evidence="2">The electron transfer flavoprotein serves as a specific electron acceptor for several dehydrogenases, including five acyl-CoA dehydrogenases, glutaryl-CoA and sarcosine dehydrogenase. It transfers the electrons to the main mitochondrial respiratory chain via ETF-ubiquinone oxidoreductase (ETF dehydrogenase).</text>
</comment>
<dbReference type="Pfam" id="PF01012">
    <property type="entry name" value="ETF"/>
    <property type="match status" value="1"/>
</dbReference>
<dbReference type="SUPFAM" id="SSF52402">
    <property type="entry name" value="Adenine nucleotide alpha hydrolases-like"/>
    <property type="match status" value="1"/>
</dbReference>
<proteinExistence type="predicted"/>
<dbReference type="Proteomes" id="UP001357485">
    <property type="component" value="Unassembled WGS sequence"/>
</dbReference>